<evidence type="ECO:0000313" key="3">
    <source>
        <dbReference type="EMBL" id="GFH43511.1"/>
    </source>
</evidence>
<comment type="caution">
    <text evidence="3">The sequence shown here is derived from an EMBL/GenBank/DDBJ whole genome shotgun (WGS) entry which is preliminary data.</text>
</comment>
<dbReference type="EMBL" id="BLLI01000112">
    <property type="protein sequence ID" value="GFH43511.1"/>
    <property type="molecule type" value="Genomic_DNA"/>
</dbReference>
<gene>
    <name evidence="3" type="ORF">Hs30E_20400</name>
</gene>
<proteinExistence type="predicted"/>
<keyword evidence="2" id="KW-0812">Transmembrane</keyword>
<sequence length="188" mass="21202">MIQMNKKKIRTLRILLGLLIVLSGIGGGVYYYLNYVDGDRASASSHLKTYFVINGKQFEYKNIGRDGDNKAQKWIDNNPERNIASWGGKPIQDNDENLNTHFIGHNPGVFRELISMRINSVIEVHDNINPIRNYKVTDILMVDDEGNLIDQVGVNVYEQMVEPGADERITLQACLSDITNIVIVAKPV</sequence>
<dbReference type="Gene3D" id="2.40.260.10">
    <property type="entry name" value="Sortase"/>
    <property type="match status" value="1"/>
</dbReference>
<reference evidence="3 4" key="1">
    <citation type="submission" date="2020-02" db="EMBL/GenBank/DDBJ databases">
        <title>Draft genome sequence of Lactococcus sp. Hs30E4-3.</title>
        <authorList>
            <person name="Noda S."/>
            <person name="Yuki M."/>
            <person name="Ohkuma M."/>
        </authorList>
    </citation>
    <scope>NUCLEOTIDE SEQUENCE [LARGE SCALE GENOMIC DNA]</scope>
    <source>
        <strain evidence="3 4">Hs30E4-3</strain>
    </source>
</reference>
<evidence type="ECO:0000256" key="2">
    <source>
        <dbReference type="SAM" id="Phobius"/>
    </source>
</evidence>
<accession>A0A6A0BGW8</accession>
<feature type="transmembrane region" description="Helical" evidence="2">
    <location>
        <begin position="12"/>
        <end position="33"/>
    </location>
</feature>
<keyword evidence="2" id="KW-1133">Transmembrane helix</keyword>
<organism evidence="3 4">
    <name type="scientific">Pseudolactococcus hodotermopsidis</name>
    <dbReference type="NCBI Taxonomy" id="2709157"/>
    <lineage>
        <taxon>Bacteria</taxon>
        <taxon>Bacillati</taxon>
        <taxon>Bacillota</taxon>
        <taxon>Bacilli</taxon>
        <taxon>Lactobacillales</taxon>
        <taxon>Streptococcaceae</taxon>
        <taxon>Pseudolactococcus</taxon>
    </lineage>
</organism>
<dbReference type="InterPro" id="IPR023365">
    <property type="entry name" value="Sortase_dom-sf"/>
</dbReference>
<dbReference type="Proteomes" id="UP000480303">
    <property type="component" value="Unassembled WGS sequence"/>
</dbReference>
<evidence type="ECO:0008006" key="5">
    <source>
        <dbReference type="Google" id="ProtNLM"/>
    </source>
</evidence>
<dbReference type="AlphaFoldDB" id="A0A6A0BGW8"/>
<dbReference type="Pfam" id="PF04203">
    <property type="entry name" value="Sortase"/>
    <property type="match status" value="1"/>
</dbReference>
<keyword evidence="1" id="KW-0378">Hydrolase</keyword>
<evidence type="ECO:0000256" key="1">
    <source>
        <dbReference type="ARBA" id="ARBA00022801"/>
    </source>
</evidence>
<protein>
    <recommendedName>
        <fullName evidence="5">Sortase</fullName>
    </recommendedName>
</protein>
<dbReference type="GO" id="GO:0016787">
    <property type="term" value="F:hydrolase activity"/>
    <property type="evidence" value="ECO:0007669"/>
    <property type="project" value="UniProtKB-KW"/>
</dbReference>
<keyword evidence="4" id="KW-1185">Reference proteome</keyword>
<keyword evidence="2" id="KW-0472">Membrane</keyword>
<name>A0A6A0BGW8_9LACT</name>
<evidence type="ECO:0000313" key="4">
    <source>
        <dbReference type="Proteomes" id="UP000480303"/>
    </source>
</evidence>
<dbReference type="InterPro" id="IPR005754">
    <property type="entry name" value="Sortase"/>
</dbReference>
<dbReference type="SUPFAM" id="SSF63817">
    <property type="entry name" value="Sortase"/>
    <property type="match status" value="1"/>
</dbReference>